<sequence>MVNNHRKYKADKPFLPVEDQIEKLIGRGLSIGSKEKAKQLIMTHNYYNIINGYKDIFLKSPFEGDDRYIEGSTFEDLYELYMFDRDLRKTILAVTIDVECTFYTNVAYFIGKEYGHEPQEYLDKSKYNTGHKQNNGKTQRENLLDMLWKNIHKPRIEPLIYYKNNYKNMPPWILTKGLTFGQVYTLFELLKSEIKEEIIKSILGIDHVDEKLKEFFAKMMSIFIRYRNWSAHGGRMYNHRCKPELTFWEPLFTMFGVTKSEFNKGRGKNDLLALTASVMFFYQSNTGSTIDYFVFLNNNMEKYRDKRVATYSKVITETGLPENTHEKFLNFISDGAQNKFTLSYLTKEGAMAIE</sequence>
<dbReference type="EMBL" id="JAARXI010000013">
    <property type="protein sequence ID" value="MBC2118275.1"/>
    <property type="molecule type" value="Genomic_DNA"/>
</dbReference>
<reference evidence="1 2" key="1">
    <citation type="submission" date="2020-03" db="EMBL/GenBank/DDBJ databases">
        <title>Soil Listeria distribution.</title>
        <authorList>
            <person name="Liao J."/>
            <person name="Wiedmann M."/>
        </authorList>
    </citation>
    <scope>NUCLEOTIDE SEQUENCE [LARGE SCALE GENOMIC DNA]</scope>
    <source>
        <strain evidence="1 2">FSL L7-0360</strain>
    </source>
</reference>
<comment type="caution">
    <text evidence="1">The sequence shown here is derived from an EMBL/GenBank/DDBJ whole genome shotgun (WGS) entry which is preliminary data.</text>
</comment>
<dbReference type="RefSeq" id="WP_185537072.1">
    <property type="nucleotide sequence ID" value="NZ_JAARXI010000013.1"/>
</dbReference>
<proteinExistence type="predicted"/>
<evidence type="ECO:0000313" key="1">
    <source>
        <dbReference type="EMBL" id="MBC2118275.1"/>
    </source>
</evidence>
<dbReference type="Pfam" id="PF07751">
    <property type="entry name" value="Abi_2"/>
    <property type="match status" value="1"/>
</dbReference>
<dbReference type="Proteomes" id="UP000529446">
    <property type="component" value="Unassembled WGS sequence"/>
</dbReference>
<organism evidence="1 2">
    <name type="scientific">Listeria booriae</name>
    <dbReference type="NCBI Taxonomy" id="1552123"/>
    <lineage>
        <taxon>Bacteria</taxon>
        <taxon>Bacillati</taxon>
        <taxon>Bacillota</taxon>
        <taxon>Bacilli</taxon>
        <taxon>Bacillales</taxon>
        <taxon>Listeriaceae</taxon>
        <taxon>Listeria</taxon>
    </lineage>
</organism>
<protein>
    <submittedName>
        <fullName evidence="1">Abi family protein</fullName>
    </submittedName>
</protein>
<accession>A0A7X0YPN4</accession>
<dbReference type="AlphaFoldDB" id="A0A7X0YPN4"/>
<name>A0A7X0YPN4_9LIST</name>
<evidence type="ECO:0000313" key="2">
    <source>
        <dbReference type="Proteomes" id="UP000529446"/>
    </source>
</evidence>
<dbReference type="InterPro" id="IPR011664">
    <property type="entry name" value="Abi_system_AbiD/AbiF-like"/>
</dbReference>
<gene>
    <name evidence="1" type="ORF">HCB06_16700</name>
</gene>